<comment type="cofactor">
    <cofactor evidence="1 5">
        <name>FAD</name>
        <dbReference type="ChEBI" id="CHEBI:57692"/>
    </cofactor>
</comment>
<feature type="binding site" evidence="5">
    <location>
        <position position="229"/>
    </location>
    <ligand>
        <name>FAD</name>
        <dbReference type="ChEBI" id="CHEBI:57692"/>
    </ligand>
</feature>
<keyword evidence="8" id="KW-1185">Reference proteome</keyword>
<comment type="similarity">
    <text evidence="2">Belongs to the GMC oxidoreductase family.</text>
</comment>
<dbReference type="Proteomes" id="UP000238650">
    <property type="component" value="Unassembled WGS sequence"/>
</dbReference>
<dbReference type="AlphaFoldDB" id="A0A2S9QMF9"/>
<name>A0A2S9QMF9_9MICO</name>
<dbReference type="PROSITE" id="PS00624">
    <property type="entry name" value="GMC_OXRED_2"/>
    <property type="match status" value="1"/>
</dbReference>
<dbReference type="Pfam" id="PF00732">
    <property type="entry name" value="GMC_oxred_N"/>
    <property type="match status" value="1"/>
</dbReference>
<dbReference type="PIRSF" id="PIRSF000137">
    <property type="entry name" value="Alcohol_oxidase"/>
    <property type="match status" value="1"/>
</dbReference>
<dbReference type="Gene3D" id="3.30.410.40">
    <property type="match status" value="1"/>
</dbReference>
<reference evidence="7 8" key="1">
    <citation type="journal article" date="2017" name="New Microbes New Infect">
        <title>Genome sequence of 'Leucobacter massiliensis' sp. nov. isolated from human pharynx after travel to the 2014 Hajj.</title>
        <authorList>
            <person name="Leangapichart T."/>
            <person name="Gautret P."/>
            <person name="Nguyen T.T."/>
            <person name="Armstrong N."/>
            <person name="Rolain J.M."/>
        </authorList>
    </citation>
    <scope>NUCLEOTIDE SEQUENCE [LARGE SCALE GENOMIC DNA]</scope>
    <source>
        <strain evidence="7 8">122RC15</strain>
    </source>
</reference>
<dbReference type="InterPro" id="IPR036188">
    <property type="entry name" value="FAD/NAD-bd_sf"/>
</dbReference>
<dbReference type="PANTHER" id="PTHR11552:SF147">
    <property type="entry name" value="CHOLINE DEHYDROGENASE, MITOCHONDRIAL"/>
    <property type="match status" value="1"/>
</dbReference>
<protein>
    <recommendedName>
        <fullName evidence="6">Glucose-methanol-choline oxidoreductase N-terminal domain-containing protein</fullName>
    </recommendedName>
</protein>
<gene>
    <name evidence="7" type="ORF">B4915_07700</name>
</gene>
<dbReference type="Gene3D" id="3.50.50.60">
    <property type="entry name" value="FAD/NAD(P)-binding domain"/>
    <property type="match status" value="1"/>
</dbReference>
<evidence type="ECO:0000256" key="5">
    <source>
        <dbReference type="PIRSR" id="PIRSR000137-2"/>
    </source>
</evidence>
<evidence type="ECO:0000256" key="4">
    <source>
        <dbReference type="ARBA" id="ARBA00022827"/>
    </source>
</evidence>
<evidence type="ECO:0000256" key="1">
    <source>
        <dbReference type="ARBA" id="ARBA00001974"/>
    </source>
</evidence>
<dbReference type="OrthoDB" id="9785276at2"/>
<keyword evidence="3" id="KW-0285">Flavoprotein</keyword>
<evidence type="ECO:0000256" key="3">
    <source>
        <dbReference type="ARBA" id="ARBA00022630"/>
    </source>
</evidence>
<accession>A0A2S9QMF9</accession>
<sequence length="507" mass="54952">MWDVIVVGGGSAGAVVASRLSDDPGRRVLLLEAGPDYLGQDTPEEFRDRTRGLGMQLAAPPTMRSPQFYFHGATARRGTDHEVFPYRRGRGLGGSSTVNGLYAIRGVPDDFRHWESLGATGWGPQDMLESYIAIEDEHDFPDAPWHGTGGPFPVYREPESGWGGMDRALRDAALDAGHPWAPDHNDPASSGVSPFAMHIRDGLRVSTNHAWLDPVRGRPNLTIHGDTHVDRVLLSGDRARAVLDAEGTQYPLAPGGEVILCAGAVHTPAMLWRSGIGPAEDLRALGIDPVADLPVGHHAQDHAVVFAEVSVREEEQRSVGNRPTNTILRYTSGLPGGRSNDMMLLATNHNYWFGQPTAGVAVSLEQPLSTGHMTLTSADPRQDPHFELRLLSDPRDLDRARDGVARTLELMQHDAFASRALGPVRAPRDDRELLAGVKDTMHLTSTARMGAAGDRDSVVDPELRVHGIEGLRVCDASVLPTVPSANTLLTVLAVADRFLRRTPDLAR</sequence>
<dbReference type="InterPro" id="IPR000172">
    <property type="entry name" value="GMC_OxRdtase_N"/>
</dbReference>
<dbReference type="PANTHER" id="PTHR11552">
    <property type="entry name" value="GLUCOSE-METHANOL-CHOLINE GMC OXIDOREDUCTASE"/>
    <property type="match status" value="1"/>
</dbReference>
<comment type="caution">
    <text evidence="7">The sequence shown here is derived from an EMBL/GenBank/DDBJ whole genome shotgun (WGS) entry which is preliminary data.</text>
</comment>
<proteinExistence type="inferred from homology"/>
<evidence type="ECO:0000313" key="8">
    <source>
        <dbReference type="Proteomes" id="UP000238650"/>
    </source>
</evidence>
<dbReference type="SUPFAM" id="SSF54373">
    <property type="entry name" value="FAD-linked reductases, C-terminal domain"/>
    <property type="match status" value="1"/>
</dbReference>
<evidence type="ECO:0000256" key="2">
    <source>
        <dbReference type="ARBA" id="ARBA00010790"/>
    </source>
</evidence>
<dbReference type="InterPro" id="IPR007867">
    <property type="entry name" value="GMC_OxRtase_C"/>
</dbReference>
<feature type="domain" description="Glucose-methanol-choline oxidoreductase N-terminal" evidence="6">
    <location>
        <begin position="263"/>
        <end position="277"/>
    </location>
</feature>
<dbReference type="SUPFAM" id="SSF51905">
    <property type="entry name" value="FAD/NAD(P)-binding domain"/>
    <property type="match status" value="1"/>
</dbReference>
<evidence type="ECO:0000313" key="7">
    <source>
        <dbReference type="EMBL" id="PRI10775.1"/>
    </source>
</evidence>
<evidence type="ECO:0000259" key="6">
    <source>
        <dbReference type="PROSITE" id="PS00624"/>
    </source>
</evidence>
<dbReference type="InterPro" id="IPR012132">
    <property type="entry name" value="GMC_OxRdtase"/>
</dbReference>
<dbReference type="EMBL" id="MWZD01000017">
    <property type="protein sequence ID" value="PRI10775.1"/>
    <property type="molecule type" value="Genomic_DNA"/>
</dbReference>
<dbReference type="Pfam" id="PF05199">
    <property type="entry name" value="GMC_oxred_C"/>
    <property type="match status" value="1"/>
</dbReference>
<dbReference type="GO" id="GO:0016614">
    <property type="term" value="F:oxidoreductase activity, acting on CH-OH group of donors"/>
    <property type="evidence" value="ECO:0007669"/>
    <property type="project" value="InterPro"/>
</dbReference>
<keyword evidence="4 5" id="KW-0274">FAD</keyword>
<organism evidence="7 8">
    <name type="scientific">Leucobacter massiliensis</name>
    <dbReference type="NCBI Taxonomy" id="1686285"/>
    <lineage>
        <taxon>Bacteria</taxon>
        <taxon>Bacillati</taxon>
        <taxon>Actinomycetota</taxon>
        <taxon>Actinomycetes</taxon>
        <taxon>Micrococcales</taxon>
        <taxon>Microbacteriaceae</taxon>
        <taxon>Leucobacter</taxon>
    </lineage>
</organism>
<dbReference type="GO" id="GO:0050660">
    <property type="term" value="F:flavin adenine dinucleotide binding"/>
    <property type="evidence" value="ECO:0007669"/>
    <property type="project" value="InterPro"/>
</dbReference>
<dbReference type="RefSeq" id="WP_105805238.1">
    <property type="nucleotide sequence ID" value="NZ_MWZD01000017.1"/>
</dbReference>